<keyword evidence="15" id="KW-1185">Reference proteome</keyword>
<evidence type="ECO:0000256" key="10">
    <source>
        <dbReference type="PROSITE-ProRule" id="PRU01360"/>
    </source>
</evidence>
<dbReference type="Pfam" id="PF07715">
    <property type="entry name" value="Plug"/>
    <property type="match status" value="1"/>
</dbReference>
<keyword evidence="8 14" id="KW-0675">Receptor</keyword>
<keyword evidence="6 11" id="KW-0798">TonB box</keyword>
<dbReference type="GO" id="GO:0009279">
    <property type="term" value="C:cell outer membrane"/>
    <property type="evidence" value="ECO:0007669"/>
    <property type="project" value="UniProtKB-SubCell"/>
</dbReference>
<evidence type="ECO:0000256" key="11">
    <source>
        <dbReference type="RuleBase" id="RU003357"/>
    </source>
</evidence>
<evidence type="ECO:0000256" key="8">
    <source>
        <dbReference type="ARBA" id="ARBA00023170"/>
    </source>
</evidence>
<dbReference type="Gene3D" id="2.170.130.10">
    <property type="entry name" value="TonB-dependent receptor, plug domain"/>
    <property type="match status" value="1"/>
</dbReference>
<evidence type="ECO:0000256" key="4">
    <source>
        <dbReference type="ARBA" id="ARBA00022692"/>
    </source>
</evidence>
<feature type="domain" description="TonB-dependent receptor plug" evidence="13">
    <location>
        <begin position="46"/>
        <end position="141"/>
    </location>
</feature>
<comment type="subcellular location">
    <subcellularLocation>
        <location evidence="1 10">Cell outer membrane</location>
        <topology evidence="1 10">Multi-pass membrane protein</topology>
    </subcellularLocation>
</comment>
<evidence type="ECO:0000256" key="6">
    <source>
        <dbReference type="ARBA" id="ARBA00023077"/>
    </source>
</evidence>
<dbReference type="STRING" id="266749.SAMN05421876_103288"/>
<dbReference type="GO" id="GO:0044718">
    <property type="term" value="P:siderophore transmembrane transport"/>
    <property type="evidence" value="ECO:0007669"/>
    <property type="project" value="TreeGrafter"/>
</dbReference>
<evidence type="ECO:0000256" key="1">
    <source>
        <dbReference type="ARBA" id="ARBA00004571"/>
    </source>
</evidence>
<dbReference type="InterPro" id="IPR000531">
    <property type="entry name" value="Beta-barrel_TonB"/>
</dbReference>
<evidence type="ECO:0000256" key="7">
    <source>
        <dbReference type="ARBA" id="ARBA00023136"/>
    </source>
</evidence>
<name>A0A0C1FP39_9FLAO</name>
<dbReference type="OrthoDB" id="9762903at2"/>
<dbReference type="PANTHER" id="PTHR30069:SF29">
    <property type="entry name" value="HEMOGLOBIN AND HEMOGLOBIN-HAPTOGLOBIN-BINDING PROTEIN 1-RELATED"/>
    <property type="match status" value="1"/>
</dbReference>
<dbReference type="SUPFAM" id="SSF56935">
    <property type="entry name" value="Porins"/>
    <property type="match status" value="1"/>
</dbReference>
<dbReference type="RefSeq" id="WP_039348677.1">
    <property type="nucleotide sequence ID" value="NZ_FOLA01000003.1"/>
</dbReference>
<keyword evidence="9 10" id="KW-0998">Cell outer membrane</keyword>
<evidence type="ECO:0000256" key="3">
    <source>
        <dbReference type="ARBA" id="ARBA00022452"/>
    </source>
</evidence>
<dbReference type="InterPro" id="IPR012910">
    <property type="entry name" value="Plug_dom"/>
</dbReference>
<keyword evidence="5" id="KW-0732">Signal</keyword>
<accession>A0A0C1FP39</accession>
<dbReference type="EMBL" id="JSYL01000002">
    <property type="protein sequence ID" value="KIA89624.1"/>
    <property type="molecule type" value="Genomic_DNA"/>
</dbReference>
<keyword evidence="2 10" id="KW-0813">Transport</keyword>
<evidence type="ECO:0000259" key="12">
    <source>
        <dbReference type="Pfam" id="PF00593"/>
    </source>
</evidence>
<dbReference type="Pfam" id="PF00593">
    <property type="entry name" value="TonB_dep_Rec_b-barrel"/>
    <property type="match status" value="1"/>
</dbReference>
<dbReference type="AlphaFoldDB" id="A0A0C1FP39"/>
<comment type="similarity">
    <text evidence="10 11">Belongs to the TonB-dependent receptor family.</text>
</comment>
<evidence type="ECO:0000259" key="13">
    <source>
        <dbReference type="Pfam" id="PF07715"/>
    </source>
</evidence>
<sequence length="608" mass="69868">MTKKYQFSAVLLFCFFLGFSQEKVIDTVYIFDNQLQNSKKFHKIETLDESDLLKNTTNLSEVLRFQSPVYIKENGRGMVSSPSFRGTSAQQTAFIWNGININSTFLGQGDVNNLNLLGYDQLEIKSGGGSVIYGSGAIGGTIHLNNELSFNKGFKTSLFLEGGSFDTFNSFLKTSYSDEKVSVKVSGNFVKSDNYYEVPEKKYVNLNGEYDNRTFNLGTAYKIDHRNTVSWQTQIYDGVQHYPVSSEDFTKTKYFSDTFRSLVAWDFKNKKLQNSFKLAYLQDEFQYFDHIEKPKSSGGTADIYLAKNDLNYIFTDKIALNIIGEYQLNKAKGYKSGITSVERNAGSAAGLLRWNPSQKFYFEAGIKKDFVEKIETPVLFSFSGKMKVSDWYQVALNASKNFRYPSFNDLYWQPGGNLNLRSEISYQGELGNNFKYGDFKLNVTPYYISIKDMIRWLPNSKGIWSPMNTNKVESYGVESKFDFEKEFGKNKTKFSLGYIFTHSKNVKTDRFLAYVPQHKIYGNANYRYDFLELFVQGMFNGLTYTSDDEKLKDAIKSYFVMNSGINITVLKHYQIGFKVNNILDEIYETTAYYPLPKRNYSANLLINF</sequence>
<evidence type="ECO:0000256" key="2">
    <source>
        <dbReference type="ARBA" id="ARBA00022448"/>
    </source>
</evidence>
<dbReference type="Proteomes" id="UP000031473">
    <property type="component" value="Unassembled WGS sequence"/>
</dbReference>
<keyword evidence="7 10" id="KW-0472">Membrane</keyword>
<gene>
    <name evidence="14" type="ORF">OA86_03055</name>
</gene>
<dbReference type="InterPro" id="IPR039426">
    <property type="entry name" value="TonB-dep_rcpt-like"/>
</dbReference>
<dbReference type="GO" id="GO:0015344">
    <property type="term" value="F:siderophore uptake transmembrane transporter activity"/>
    <property type="evidence" value="ECO:0007669"/>
    <property type="project" value="TreeGrafter"/>
</dbReference>
<comment type="caution">
    <text evidence="14">The sequence shown here is derived from an EMBL/GenBank/DDBJ whole genome shotgun (WGS) entry which is preliminary data.</text>
</comment>
<proteinExistence type="inferred from homology"/>
<evidence type="ECO:0000256" key="5">
    <source>
        <dbReference type="ARBA" id="ARBA00022729"/>
    </source>
</evidence>
<evidence type="ECO:0000313" key="14">
    <source>
        <dbReference type="EMBL" id="KIA89624.1"/>
    </source>
</evidence>
<protein>
    <submittedName>
        <fullName evidence="14">TonB-dependent receptor</fullName>
    </submittedName>
</protein>
<organism evidence="14 15">
    <name type="scientific">Kaistella jeonii</name>
    <dbReference type="NCBI Taxonomy" id="266749"/>
    <lineage>
        <taxon>Bacteria</taxon>
        <taxon>Pseudomonadati</taxon>
        <taxon>Bacteroidota</taxon>
        <taxon>Flavobacteriia</taxon>
        <taxon>Flavobacteriales</taxon>
        <taxon>Weeksellaceae</taxon>
        <taxon>Chryseobacterium group</taxon>
        <taxon>Kaistella</taxon>
    </lineage>
</organism>
<reference evidence="14 15" key="1">
    <citation type="submission" date="2014-10" db="EMBL/GenBank/DDBJ databases">
        <title>Kaistella jeonii genome.</title>
        <authorList>
            <person name="Clayton J.T."/>
            <person name="Newman J.D."/>
        </authorList>
    </citation>
    <scope>NUCLEOTIDE SEQUENCE [LARGE SCALE GENOMIC DNA]</scope>
    <source>
        <strain evidence="14 15">DSM 17048</strain>
    </source>
</reference>
<dbReference type="InterPro" id="IPR036942">
    <property type="entry name" value="Beta-barrel_TonB_sf"/>
</dbReference>
<dbReference type="PANTHER" id="PTHR30069">
    <property type="entry name" value="TONB-DEPENDENT OUTER MEMBRANE RECEPTOR"/>
    <property type="match status" value="1"/>
</dbReference>
<dbReference type="InterPro" id="IPR037066">
    <property type="entry name" value="Plug_dom_sf"/>
</dbReference>
<feature type="domain" description="TonB-dependent receptor-like beta-barrel" evidence="12">
    <location>
        <begin position="180"/>
        <end position="582"/>
    </location>
</feature>
<dbReference type="PROSITE" id="PS52016">
    <property type="entry name" value="TONB_DEPENDENT_REC_3"/>
    <property type="match status" value="1"/>
</dbReference>
<dbReference type="Gene3D" id="2.40.170.20">
    <property type="entry name" value="TonB-dependent receptor, beta-barrel domain"/>
    <property type="match status" value="1"/>
</dbReference>
<evidence type="ECO:0000313" key="15">
    <source>
        <dbReference type="Proteomes" id="UP000031473"/>
    </source>
</evidence>
<keyword evidence="3 10" id="KW-1134">Transmembrane beta strand</keyword>
<evidence type="ECO:0000256" key="9">
    <source>
        <dbReference type="ARBA" id="ARBA00023237"/>
    </source>
</evidence>
<keyword evidence="4 10" id="KW-0812">Transmembrane</keyword>